<dbReference type="PROSITE" id="PS51186">
    <property type="entry name" value="GNAT"/>
    <property type="match status" value="1"/>
</dbReference>
<protein>
    <submittedName>
        <fullName evidence="5">Acetyltransferase (GNAT) family</fullName>
    </submittedName>
</protein>
<keyword evidence="2" id="KW-0808">Transferase</keyword>
<keyword evidence="6" id="KW-1185">Reference proteome</keyword>
<evidence type="ECO:0000313" key="5">
    <source>
        <dbReference type="EMBL" id="BES92063.1"/>
    </source>
</evidence>
<evidence type="ECO:0000259" key="4">
    <source>
        <dbReference type="PROSITE" id="PS51186"/>
    </source>
</evidence>
<dbReference type="PANTHER" id="PTHR10545">
    <property type="entry name" value="DIAMINE N-ACETYLTRANSFERASE"/>
    <property type="match status" value="1"/>
</dbReference>
<sequence length="162" mass="18583">MIIRKVTSADTEQLTNLVREWIAGQTLFPPVDESFDFADLLRESDSLYYCVVAEDEEKKAMVGYALCTYNYAIWVGKSVMLENIFVKENYRRRGIGTRLLAAIHQHASEKGCLQVNFLTTNADKCEGFFKKIGARDLTDSEGWLMYTLSRENMIATEKYLPK</sequence>
<dbReference type="SUPFAM" id="SSF55729">
    <property type="entry name" value="Acyl-CoA N-acyltransferases (Nat)"/>
    <property type="match status" value="1"/>
</dbReference>
<accession>A0ABN7AJD2</accession>
<dbReference type="Pfam" id="PF00583">
    <property type="entry name" value="Acetyltransf_1"/>
    <property type="match status" value="1"/>
</dbReference>
<evidence type="ECO:0000313" key="6">
    <source>
        <dbReference type="Proteomes" id="UP001307889"/>
    </source>
</evidence>
<proteinExistence type="inferred from homology"/>
<evidence type="ECO:0000256" key="3">
    <source>
        <dbReference type="ARBA" id="ARBA00023315"/>
    </source>
</evidence>
<dbReference type="InterPro" id="IPR000182">
    <property type="entry name" value="GNAT_dom"/>
</dbReference>
<dbReference type="InterPro" id="IPR051016">
    <property type="entry name" value="Diverse_Substrate_AcTransf"/>
</dbReference>
<dbReference type="EMBL" id="AP028911">
    <property type="protein sequence ID" value="BES92063.1"/>
    <property type="molecule type" value="Genomic_DNA"/>
</dbReference>
<gene>
    <name evidence="5" type="ORF">NTJ_04868</name>
</gene>
<organism evidence="5 6">
    <name type="scientific">Nesidiocoris tenuis</name>
    <dbReference type="NCBI Taxonomy" id="355587"/>
    <lineage>
        <taxon>Eukaryota</taxon>
        <taxon>Metazoa</taxon>
        <taxon>Ecdysozoa</taxon>
        <taxon>Arthropoda</taxon>
        <taxon>Hexapoda</taxon>
        <taxon>Insecta</taxon>
        <taxon>Pterygota</taxon>
        <taxon>Neoptera</taxon>
        <taxon>Paraneoptera</taxon>
        <taxon>Hemiptera</taxon>
        <taxon>Heteroptera</taxon>
        <taxon>Panheteroptera</taxon>
        <taxon>Cimicomorpha</taxon>
        <taxon>Miridae</taxon>
        <taxon>Dicyphina</taxon>
        <taxon>Nesidiocoris</taxon>
    </lineage>
</organism>
<keyword evidence="3" id="KW-0012">Acyltransferase</keyword>
<reference evidence="5 6" key="1">
    <citation type="submission" date="2023-09" db="EMBL/GenBank/DDBJ databases">
        <title>Nesidiocoris tenuis whole genome shotgun sequence.</title>
        <authorList>
            <person name="Shibata T."/>
            <person name="Shimoda M."/>
            <person name="Kobayashi T."/>
            <person name="Uehara T."/>
        </authorList>
    </citation>
    <scope>NUCLEOTIDE SEQUENCE [LARGE SCALE GENOMIC DNA]</scope>
    <source>
        <strain evidence="5 6">Japan</strain>
    </source>
</reference>
<evidence type="ECO:0000256" key="2">
    <source>
        <dbReference type="ARBA" id="ARBA00022679"/>
    </source>
</evidence>
<dbReference type="Gene3D" id="3.40.630.30">
    <property type="match status" value="1"/>
</dbReference>
<dbReference type="CDD" id="cd04301">
    <property type="entry name" value="NAT_SF"/>
    <property type="match status" value="1"/>
</dbReference>
<feature type="domain" description="N-acetyltransferase" evidence="4">
    <location>
        <begin position="1"/>
        <end position="161"/>
    </location>
</feature>
<dbReference type="Proteomes" id="UP001307889">
    <property type="component" value="Chromosome 3"/>
</dbReference>
<comment type="similarity">
    <text evidence="1">Belongs to the acetyltransferase family.</text>
</comment>
<evidence type="ECO:0000256" key="1">
    <source>
        <dbReference type="ARBA" id="ARBA00008694"/>
    </source>
</evidence>
<dbReference type="PANTHER" id="PTHR10545:SF29">
    <property type="entry name" value="GH14572P-RELATED"/>
    <property type="match status" value="1"/>
</dbReference>
<dbReference type="InterPro" id="IPR016181">
    <property type="entry name" value="Acyl_CoA_acyltransferase"/>
</dbReference>
<name>A0ABN7AJD2_9HEMI</name>